<keyword evidence="2" id="KW-1185">Reference proteome</keyword>
<evidence type="ECO:0008006" key="3">
    <source>
        <dbReference type="Google" id="ProtNLM"/>
    </source>
</evidence>
<proteinExistence type="predicted"/>
<dbReference type="AlphaFoldDB" id="A0A7Y9J2N7"/>
<dbReference type="EMBL" id="JACCBB010000001">
    <property type="protein sequence ID" value="NYD24354.1"/>
    <property type="molecule type" value="Genomic_DNA"/>
</dbReference>
<sequence length="236" mass="25359">MSPGVEHRPSPVRAAGGPKGAWLTLLDKGADVLQPAAPLKAFDVYVAGLHCGRDDPAMQMEAHHYAKVVNGDLLQCVIFDGNTADANLIGIEYIVSGELFDGLPEEEKGYWHPHNYEVLSGQLSAPGLPQAVETSLMRQLLNSYGKTWHTWHTGTHAAPGHDLPLGGANLMWSFNRDGEADEGLRTDFESSLGLDSAAKRETRAQLRSAARPQRGVDLLEDAFTGTTPVPGVQDAG</sequence>
<name>A0A7Y9J2N7_9ACTN</name>
<dbReference type="PANTHER" id="PTHR31360:SF0">
    <property type="entry name" value="OIL BODY-ASSOCIATED PROTEIN 1B"/>
    <property type="match status" value="1"/>
</dbReference>
<gene>
    <name evidence="1" type="ORF">BJ968_003894</name>
</gene>
<dbReference type="Pfam" id="PF06884">
    <property type="entry name" value="DUF1264"/>
    <property type="match status" value="1"/>
</dbReference>
<comment type="caution">
    <text evidence="1">The sequence shown here is derived from an EMBL/GenBank/DDBJ whole genome shotgun (WGS) entry which is preliminary data.</text>
</comment>
<evidence type="ECO:0000313" key="1">
    <source>
        <dbReference type="EMBL" id="NYD24354.1"/>
    </source>
</evidence>
<reference evidence="1 2" key="1">
    <citation type="submission" date="2020-07" db="EMBL/GenBank/DDBJ databases">
        <title>Sequencing the genomes of 1000 actinobacteria strains.</title>
        <authorList>
            <person name="Klenk H.-P."/>
        </authorList>
    </citation>
    <scope>NUCLEOTIDE SEQUENCE [LARGE SCALE GENOMIC DNA]</scope>
    <source>
        <strain evidence="1 2">DSM 7487</strain>
    </source>
</reference>
<organism evidence="1 2">
    <name type="scientific">Kineococcus aurantiacus</name>
    <dbReference type="NCBI Taxonomy" id="37633"/>
    <lineage>
        <taxon>Bacteria</taxon>
        <taxon>Bacillati</taxon>
        <taxon>Actinomycetota</taxon>
        <taxon>Actinomycetes</taxon>
        <taxon>Kineosporiales</taxon>
        <taxon>Kineosporiaceae</taxon>
        <taxon>Kineococcus</taxon>
    </lineage>
</organism>
<protein>
    <recommendedName>
        <fullName evidence="3">DUF1264 domain-containing protein</fullName>
    </recommendedName>
</protein>
<dbReference type="Proteomes" id="UP000521922">
    <property type="component" value="Unassembled WGS sequence"/>
</dbReference>
<accession>A0A7Y9J2N7</accession>
<evidence type="ECO:0000313" key="2">
    <source>
        <dbReference type="Proteomes" id="UP000521922"/>
    </source>
</evidence>
<dbReference type="PANTHER" id="PTHR31360">
    <property type="match status" value="1"/>
</dbReference>
<dbReference type="RefSeq" id="WP_179754678.1">
    <property type="nucleotide sequence ID" value="NZ_BAAAGN010000021.1"/>
</dbReference>
<dbReference type="InterPro" id="IPR010686">
    <property type="entry name" value="OBAP-like"/>
</dbReference>